<dbReference type="EMBL" id="CAJOBH010081045">
    <property type="protein sequence ID" value="CAF4517326.1"/>
    <property type="molecule type" value="Genomic_DNA"/>
</dbReference>
<accession>A0A8S3D167</accession>
<reference evidence="5" key="1">
    <citation type="submission" date="2021-02" db="EMBL/GenBank/DDBJ databases">
        <authorList>
            <person name="Nowell W R."/>
        </authorList>
    </citation>
    <scope>NUCLEOTIDE SEQUENCE</scope>
</reference>
<dbReference type="EMBL" id="CAJOBI010185496">
    <property type="protein sequence ID" value="CAF4942168.1"/>
    <property type="molecule type" value="Genomic_DNA"/>
</dbReference>
<dbReference type="Proteomes" id="UP000676336">
    <property type="component" value="Unassembled WGS sequence"/>
</dbReference>
<feature type="non-terminal residue" evidence="5">
    <location>
        <position position="50"/>
    </location>
</feature>
<sequence>DAAKRFEEASGNYPDPSLPVAHQLEQALRIIRENIHLLMEAKIQNQLVGK</sequence>
<name>A0A8S3D167_9BILA</name>
<feature type="non-terminal residue" evidence="5">
    <location>
        <position position="1"/>
    </location>
</feature>
<evidence type="ECO:0000313" key="5">
    <source>
        <dbReference type="EMBL" id="CAF4959936.1"/>
    </source>
</evidence>
<organism evidence="5 6">
    <name type="scientific">Rotaria magnacalcarata</name>
    <dbReference type="NCBI Taxonomy" id="392030"/>
    <lineage>
        <taxon>Eukaryota</taxon>
        <taxon>Metazoa</taxon>
        <taxon>Spiralia</taxon>
        <taxon>Gnathifera</taxon>
        <taxon>Rotifera</taxon>
        <taxon>Eurotatoria</taxon>
        <taxon>Bdelloidea</taxon>
        <taxon>Philodinida</taxon>
        <taxon>Philodinidae</taxon>
        <taxon>Rotaria</taxon>
    </lineage>
</organism>
<dbReference type="Proteomes" id="UP000681720">
    <property type="component" value="Unassembled WGS sequence"/>
</dbReference>
<evidence type="ECO:0000313" key="2">
    <source>
        <dbReference type="EMBL" id="CAF4538409.1"/>
    </source>
</evidence>
<evidence type="ECO:0000313" key="1">
    <source>
        <dbReference type="EMBL" id="CAF4517326.1"/>
    </source>
</evidence>
<protein>
    <submittedName>
        <fullName evidence="5">Uncharacterized protein</fullName>
    </submittedName>
</protein>
<dbReference type="EMBL" id="CAJOBJ010192937">
    <property type="protein sequence ID" value="CAF4959936.1"/>
    <property type="molecule type" value="Genomic_DNA"/>
</dbReference>
<evidence type="ECO:0000313" key="3">
    <source>
        <dbReference type="EMBL" id="CAF4601571.1"/>
    </source>
</evidence>
<evidence type="ECO:0000313" key="6">
    <source>
        <dbReference type="Proteomes" id="UP000681720"/>
    </source>
</evidence>
<dbReference type="AlphaFoldDB" id="A0A8S3D167"/>
<evidence type="ECO:0000313" key="4">
    <source>
        <dbReference type="EMBL" id="CAF4942168.1"/>
    </source>
</evidence>
<dbReference type="EMBL" id="CAJOBJ010104223">
    <property type="protein sequence ID" value="CAF4601571.1"/>
    <property type="molecule type" value="Genomic_DNA"/>
</dbReference>
<comment type="caution">
    <text evidence="5">The sequence shown here is derived from an EMBL/GenBank/DDBJ whole genome shotgun (WGS) entry which is preliminary data.</text>
</comment>
<dbReference type="EMBL" id="CAJOBH010085531">
    <property type="protein sequence ID" value="CAF4538409.1"/>
    <property type="molecule type" value="Genomic_DNA"/>
</dbReference>
<gene>
    <name evidence="1" type="ORF">BYL167_LOCUS36751</name>
    <name evidence="2" type="ORF">BYL167_LOCUS37590</name>
    <name evidence="3" type="ORF">GIL414_LOCUS38951</name>
    <name evidence="5" type="ORF">GIL414_LOCUS54796</name>
    <name evidence="4" type="ORF">SMN809_LOCUS53701</name>
</gene>
<proteinExistence type="predicted"/>
<dbReference type="Proteomes" id="UP000681967">
    <property type="component" value="Unassembled WGS sequence"/>
</dbReference>